<dbReference type="Proteomes" id="UP001596432">
    <property type="component" value="Unassembled WGS sequence"/>
</dbReference>
<dbReference type="GeneID" id="78821999"/>
<dbReference type="AlphaFoldDB" id="A0ABD5Y7I7"/>
<protein>
    <submittedName>
        <fullName evidence="1">Uncharacterized protein</fullName>
    </submittedName>
</protein>
<comment type="caution">
    <text evidence="1">The sequence shown here is derived from an EMBL/GenBank/DDBJ whole genome shotgun (WGS) entry which is preliminary data.</text>
</comment>
<sequence>MCEIVEVDLYVDDIEGELPVAHLVSDSHMGFSALNARLLPTNGRFGLAYFHARIELSQTSFQDETEVTDDFTRVVGPVTCTSTNEESWFKIETNRLDWTGEHTRNRSDLPEWITEEGDEGYIEVELSFDPDLTVEETAFSHEDLVWKQEEYQKKYFDS</sequence>
<proteinExistence type="predicted"/>
<accession>A0ABD5Y7I7</accession>
<organism evidence="1 2">
    <name type="scientific">Halosimplex aquaticum</name>
    <dbReference type="NCBI Taxonomy" id="3026162"/>
    <lineage>
        <taxon>Archaea</taxon>
        <taxon>Methanobacteriati</taxon>
        <taxon>Methanobacteriota</taxon>
        <taxon>Stenosarchaea group</taxon>
        <taxon>Halobacteria</taxon>
        <taxon>Halobacteriales</taxon>
        <taxon>Haloarculaceae</taxon>
        <taxon>Halosimplex</taxon>
    </lineage>
</organism>
<gene>
    <name evidence="1" type="ORF">ACFQMA_17805</name>
</gene>
<dbReference type="RefSeq" id="WP_274322757.1">
    <property type="nucleotide sequence ID" value="NZ_CP118158.1"/>
</dbReference>
<evidence type="ECO:0000313" key="2">
    <source>
        <dbReference type="Proteomes" id="UP001596432"/>
    </source>
</evidence>
<name>A0ABD5Y7I7_9EURY</name>
<keyword evidence="2" id="KW-1185">Reference proteome</keyword>
<dbReference type="EMBL" id="JBHTAS010000001">
    <property type="protein sequence ID" value="MFC7141679.1"/>
    <property type="molecule type" value="Genomic_DNA"/>
</dbReference>
<reference evidence="1 2" key="1">
    <citation type="journal article" date="2019" name="Int. J. Syst. Evol. Microbiol.">
        <title>The Global Catalogue of Microorganisms (GCM) 10K type strain sequencing project: providing services to taxonomists for standard genome sequencing and annotation.</title>
        <authorList>
            <consortium name="The Broad Institute Genomics Platform"/>
            <consortium name="The Broad Institute Genome Sequencing Center for Infectious Disease"/>
            <person name="Wu L."/>
            <person name="Ma J."/>
        </authorList>
    </citation>
    <scope>NUCLEOTIDE SEQUENCE [LARGE SCALE GENOMIC DNA]</scope>
    <source>
        <strain evidence="1 2">XZYJT29</strain>
    </source>
</reference>
<evidence type="ECO:0000313" key="1">
    <source>
        <dbReference type="EMBL" id="MFC7141679.1"/>
    </source>
</evidence>